<evidence type="ECO:0000313" key="7">
    <source>
        <dbReference type="EMBL" id="KAK1356605.1"/>
    </source>
</evidence>
<evidence type="ECO:0000256" key="2">
    <source>
        <dbReference type="ARBA" id="ARBA00010095"/>
    </source>
</evidence>
<organism evidence="7 8">
    <name type="scientific">Heracleum sosnowskyi</name>
    <dbReference type="NCBI Taxonomy" id="360622"/>
    <lineage>
        <taxon>Eukaryota</taxon>
        <taxon>Viridiplantae</taxon>
        <taxon>Streptophyta</taxon>
        <taxon>Embryophyta</taxon>
        <taxon>Tracheophyta</taxon>
        <taxon>Spermatophyta</taxon>
        <taxon>Magnoliopsida</taxon>
        <taxon>eudicotyledons</taxon>
        <taxon>Gunneridae</taxon>
        <taxon>Pentapetalae</taxon>
        <taxon>asterids</taxon>
        <taxon>campanulids</taxon>
        <taxon>Apiales</taxon>
        <taxon>Apiaceae</taxon>
        <taxon>Apioideae</taxon>
        <taxon>apioid superclade</taxon>
        <taxon>Tordylieae</taxon>
        <taxon>Tordyliinae</taxon>
        <taxon>Heracleum</taxon>
    </lineage>
</organism>
<evidence type="ECO:0000256" key="1">
    <source>
        <dbReference type="ARBA" id="ARBA00004141"/>
    </source>
</evidence>
<reference evidence="7" key="2">
    <citation type="submission" date="2023-05" db="EMBL/GenBank/DDBJ databases">
        <authorList>
            <person name="Schelkunov M.I."/>
        </authorList>
    </citation>
    <scope>NUCLEOTIDE SEQUENCE</scope>
    <source>
        <strain evidence="7">Hsosn_3</strain>
        <tissue evidence="7">Leaf</tissue>
    </source>
</reference>
<dbReference type="GO" id="GO:0016192">
    <property type="term" value="P:vesicle-mediated transport"/>
    <property type="evidence" value="ECO:0007669"/>
    <property type="project" value="InterPro"/>
</dbReference>
<dbReference type="SMART" id="SM01398">
    <property type="entry name" value="Cornichon"/>
    <property type="match status" value="1"/>
</dbReference>
<keyword evidence="8" id="KW-1185">Reference proteome</keyword>
<dbReference type="AlphaFoldDB" id="A0AAD8GZ08"/>
<gene>
    <name evidence="7" type="ORF">POM88_049861</name>
</gene>
<evidence type="ECO:0000313" key="8">
    <source>
        <dbReference type="Proteomes" id="UP001237642"/>
    </source>
</evidence>
<name>A0AAD8GZ08_9APIA</name>
<feature type="transmembrane region" description="Helical" evidence="6">
    <location>
        <begin position="61"/>
        <end position="81"/>
    </location>
</feature>
<keyword evidence="3 6" id="KW-0812">Transmembrane</keyword>
<comment type="subcellular location">
    <subcellularLocation>
        <location evidence="1">Membrane</location>
        <topology evidence="1">Multi-pass membrane protein</topology>
    </subcellularLocation>
</comment>
<keyword evidence="5 6" id="KW-0472">Membrane</keyword>
<sequence>MGDMLAWILFFFILLGLIIIVVYQLMCLSDLEFDYINPYDSASRINQVILPEFITEGVLCFLYLVTGHWIMSLLSVPYLYYNVKLYMQRQHLIDVTEIFNLLDREKKRRLFKLGYLVVLLFLSLFWLIYSALEDIED</sequence>
<evidence type="ECO:0000256" key="6">
    <source>
        <dbReference type="SAM" id="Phobius"/>
    </source>
</evidence>
<dbReference type="PANTHER" id="PTHR12290">
    <property type="entry name" value="CORNICHON-RELATED"/>
    <property type="match status" value="1"/>
</dbReference>
<protein>
    <submittedName>
        <fullName evidence="7">Cornichon</fullName>
    </submittedName>
</protein>
<keyword evidence="4 6" id="KW-1133">Transmembrane helix</keyword>
<evidence type="ECO:0000256" key="3">
    <source>
        <dbReference type="ARBA" id="ARBA00022692"/>
    </source>
</evidence>
<proteinExistence type="inferred from homology"/>
<evidence type="ECO:0000256" key="5">
    <source>
        <dbReference type="ARBA" id="ARBA00023136"/>
    </source>
</evidence>
<reference evidence="7" key="1">
    <citation type="submission" date="2023-02" db="EMBL/GenBank/DDBJ databases">
        <title>Genome of toxic invasive species Heracleum sosnowskyi carries increased number of genes despite the absence of recent whole-genome duplications.</title>
        <authorList>
            <person name="Schelkunov M."/>
            <person name="Shtratnikova V."/>
            <person name="Makarenko M."/>
            <person name="Klepikova A."/>
            <person name="Omelchenko D."/>
            <person name="Novikova G."/>
            <person name="Obukhova E."/>
            <person name="Bogdanov V."/>
            <person name="Penin A."/>
            <person name="Logacheva M."/>
        </authorList>
    </citation>
    <scope>NUCLEOTIDE SEQUENCE</scope>
    <source>
        <strain evidence="7">Hsosn_3</strain>
        <tissue evidence="7">Leaf</tissue>
    </source>
</reference>
<dbReference type="Proteomes" id="UP001237642">
    <property type="component" value="Unassembled WGS sequence"/>
</dbReference>
<feature type="transmembrane region" description="Helical" evidence="6">
    <location>
        <begin position="7"/>
        <end position="26"/>
    </location>
</feature>
<feature type="transmembrane region" description="Helical" evidence="6">
    <location>
        <begin position="113"/>
        <end position="132"/>
    </location>
</feature>
<accession>A0AAD8GZ08</accession>
<comment type="similarity">
    <text evidence="2">Belongs to the cornichon family.</text>
</comment>
<dbReference type="InterPro" id="IPR003377">
    <property type="entry name" value="Cornichon"/>
</dbReference>
<evidence type="ECO:0000256" key="4">
    <source>
        <dbReference type="ARBA" id="ARBA00022989"/>
    </source>
</evidence>
<dbReference type="Pfam" id="PF03311">
    <property type="entry name" value="Cornichon"/>
    <property type="match status" value="1"/>
</dbReference>
<dbReference type="GO" id="GO:0016020">
    <property type="term" value="C:membrane"/>
    <property type="evidence" value="ECO:0007669"/>
    <property type="project" value="UniProtKB-SubCell"/>
</dbReference>
<dbReference type="EMBL" id="JAUIZM010000011">
    <property type="protein sequence ID" value="KAK1356605.1"/>
    <property type="molecule type" value="Genomic_DNA"/>
</dbReference>
<comment type="caution">
    <text evidence="7">The sequence shown here is derived from an EMBL/GenBank/DDBJ whole genome shotgun (WGS) entry which is preliminary data.</text>
</comment>